<proteinExistence type="predicted"/>
<sequence length="172" mass="19592">MRITIKTWLVVATGLVLNIVAALMTNFVIDDLGEEVASVAEKQFSNNQLIQLTWQQVDALERRRETLLIVMALKPSNDHVPFDIGTRLLDAFGEMVSTPLTQQNLPKIMLKIDQQQDLLREKIDSLYLDNLQLAESQREINSKVSSYRNLALFLQVLGLALIMARDLSRRQD</sequence>
<evidence type="ECO:0008006" key="4">
    <source>
        <dbReference type="Google" id="ProtNLM"/>
    </source>
</evidence>
<gene>
    <name evidence="2" type="ORF">LRP49_24145</name>
</gene>
<organism evidence="2 3">
    <name type="scientific">Enterovibrio qingdaonensis</name>
    <dbReference type="NCBI Taxonomy" id="2899818"/>
    <lineage>
        <taxon>Bacteria</taxon>
        <taxon>Pseudomonadati</taxon>
        <taxon>Pseudomonadota</taxon>
        <taxon>Gammaproteobacteria</taxon>
        <taxon>Vibrionales</taxon>
        <taxon>Vibrionaceae</taxon>
        <taxon>Enterovibrio</taxon>
    </lineage>
</organism>
<name>A0ABT5QTG8_9GAMM</name>
<keyword evidence="1" id="KW-0472">Membrane</keyword>
<evidence type="ECO:0000313" key="2">
    <source>
        <dbReference type="EMBL" id="MDD1784272.1"/>
    </source>
</evidence>
<keyword evidence="1" id="KW-1133">Transmembrane helix</keyword>
<dbReference type="Proteomes" id="UP001149821">
    <property type="component" value="Unassembled WGS sequence"/>
</dbReference>
<comment type="caution">
    <text evidence="2">The sequence shown here is derived from an EMBL/GenBank/DDBJ whole genome shotgun (WGS) entry which is preliminary data.</text>
</comment>
<accession>A0ABT5QTG8</accession>
<evidence type="ECO:0000256" key="1">
    <source>
        <dbReference type="SAM" id="Phobius"/>
    </source>
</evidence>
<evidence type="ECO:0000313" key="3">
    <source>
        <dbReference type="Proteomes" id="UP001149821"/>
    </source>
</evidence>
<protein>
    <recommendedName>
        <fullName evidence="4">Four helix bundle sensory module for signal transduction</fullName>
    </recommendedName>
</protein>
<keyword evidence="1" id="KW-0812">Transmembrane</keyword>
<reference evidence="2" key="1">
    <citation type="submission" date="2021-12" db="EMBL/GenBank/DDBJ databases">
        <title>Enterovibrio ZSDZ35 sp. nov. and Enterovibrio ZSDZ42 sp. nov., isolated from coastal seawater in Qingdao.</title>
        <authorList>
            <person name="Zhang P."/>
        </authorList>
    </citation>
    <scope>NUCLEOTIDE SEQUENCE</scope>
    <source>
        <strain evidence="2">ZSDZ35</strain>
    </source>
</reference>
<feature type="transmembrane region" description="Helical" evidence="1">
    <location>
        <begin position="7"/>
        <end position="29"/>
    </location>
</feature>
<dbReference type="EMBL" id="JAJUBB010000034">
    <property type="protein sequence ID" value="MDD1784272.1"/>
    <property type="molecule type" value="Genomic_DNA"/>
</dbReference>
<dbReference type="RefSeq" id="WP_274146106.1">
    <property type="nucleotide sequence ID" value="NZ_JAJUBB010000034.1"/>
</dbReference>
<keyword evidence="3" id="KW-1185">Reference proteome</keyword>